<sequence>MEHGVRRSTLAVAGTRVDDDCFATLCTIQLCTLRASVSPSCETFSRPIHGSTNATLSNLAGGQLGTDADGSFFLDAPSSPTGGGNQIQLVSGAASVFARDTINEWGVRPFNSLAIKRTPSFAATSSVAFDGTNLARSLGNTSLELRGGVTTKWTKNIATYLSVSYVTKLGGPTAHGVGGMGGMGGVRIRW</sequence>
<gene>
    <name evidence="1" type="ORF">BJG93_19920</name>
</gene>
<protein>
    <recommendedName>
        <fullName evidence="2">Autotransporter domain-containing protein</fullName>
    </recommendedName>
</protein>
<dbReference type="InterPro" id="IPR036709">
    <property type="entry name" value="Autotransporte_beta_dom_sf"/>
</dbReference>
<reference evidence="1" key="1">
    <citation type="submission" date="2016-09" db="EMBL/GenBank/DDBJ databases">
        <title>The Complete Genome of Burkholderia sprentiae wsm5005.</title>
        <authorList>
            <person name="De Meyer S."/>
            <person name="Wang P."/>
            <person name="Terpolilli J."/>
        </authorList>
    </citation>
    <scope>NUCLEOTIDE SEQUENCE [LARGE SCALE GENOMIC DNA]</scope>
    <source>
        <strain evidence="1">WSM5005</strain>
    </source>
</reference>
<dbReference type="Gene3D" id="2.40.128.130">
    <property type="entry name" value="Autotransporter beta-domain"/>
    <property type="match status" value="1"/>
</dbReference>
<organism evidence="1">
    <name type="scientific">Paraburkholderia sprentiae WSM5005</name>
    <dbReference type="NCBI Taxonomy" id="754502"/>
    <lineage>
        <taxon>Bacteria</taxon>
        <taxon>Pseudomonadati</taxon>
        <taxon>Pseudomonadota</taxon>
        <taxon>Betaproteobacteria</taxon>
        <taxon>Burkholderiales</taxon>
        <taxon>Burkholderiaceae</taxon>
        <taxon>Paraburkholderia</taxon>
    </lineage>
</organism>
<accession>A0A1I9YN48</accession>
<name>A0A1I9YN48_9BURK</name>
<evidence type="ECO:0000313" key="1">
    <source>
        <dbReference type="EMBL" id="APA87731.1"/>
    </source>
</evidence>
<dbReference type="EMBL" id="CP017562">
    <property type="protein sequence ID" value="APA87731.1"/>
    <property type="molecule type" value="Genomic_DNA"/>
</dbReference>
<proteinExistence type="predicted"/>
<dbReference type="AlphaFoldDB" id="A0A1I9YN48"/>
<evidence type="ECO:0008006" key="2">
    <source>
        <dbReference type="Google" id="ProtNLM"/>
    </source>
</evidence>